<dbReference type="InterPro" id="IPR035093">
    <property type="entry name" value="RelE/ParE_toxin_dom_sf"/>
</dbReference>
<dbReference type="PANTHER" id="PTHR33755:SF7">
    <property type="entry name" value="TOXIN MODULE OF TOXIN-ANTITOXIN SYSTEM RELE_STBE FAMILY"/>
    <property type="match status" value="1"/>
</dbReference>
<dbReference type="Pfam" id="PF05016">
    <property type="entry name" value="ParE_toxin"/>
    <property type="match status" value="1"/>
</dbReference>
<name>A0A2S5CGE1_9GAMM</name>
<accession>A0A2S5CGE1</accession>
<evidence type="ECO:0000313" key="3">
    <source>
        <dbReference type="EMBL" id="POZ49812.1"/>
    </source>
</evidence>
<keyword evidence="2" id="KW-1277">Toxin-antitoxin system</keyword>
<dbReference type="PANTHER" id="PTHR33755">
    <property type="entry name" value="TOXIN PARE1-RELATED"/>
    <property type="match status" value="1"/>
</dbReference>
<organism evidence="3 4">
    <name type="scientific">Methylovulum psychrotolerans</name>
    <dbReference type="NCBI Taxonomy" id="1704499"/>
    <lineage>
        <taxon>Bacteria</taxon>
        <taxon>Pseudomonadati</taxon>
        <taxon>Pseudomonadota</taxon>
        <taxon>Gammaproteobacteria</taxon>
        <taxon>Methylococcales</taxon>
        <taxon>Methylococcaceae</taxon>
        <taxon>Methylovulum</taxon>
    </lineage>
</organism>
<comment type="similarity">
    <text evidence="1">Belongs to the RelE toxin family.</text>
</comment>
<dbReference type="Gene3D" id="3.30.2310.20">
    <property type="entry name" value="RelE-like"/>
    <property type="match status" value="1"/>
</dbReference>
<evidence type="ECO:0000256" key="1">
    <source>
        <dbReference type="ARBA" id="ARBA00006226"/>
    </source>
</evidence>
<proteinExistence type="inferred from homology"/>
<dbReference type="EMBL" id="PGFZ01000023">
    <property type="protein sequence ID" value="POZ49812.1"/>
    <property type="molecule type" value="Genomic_DNA"/>
</dbReference>
<dbReference type="Proteomes" id="UP000237423">
    <property type="component" value="Unassembled WGS sequence"/>
</dbReference>
<gene>
    <name evidence="3" type="ORF">AADEFJLK_04427</name>
</gene>
<sequence>MAANVGNRKRGQVSDQRRLVWFPEALADLRRLQDFVFANNPTAAAKAAKRILEAAAKLRTHPFLGRPVEDISHHEFRDLSVAFGKAGYVLRYAVTDDAVILMKIWHSREDRTPSH</sequence>
<dbReference type="InterPro" id="IPR007712">
    <property type="entry name" value="RelE/ParE_toxin"/>
</dbReference>
<dbReference type="AlphaFoldDB" id="A0A2S5CGE1"/>
<evidence type="ECO:0000256" key="2">
    <source>
        <dbReference type="ARBA" id="ARBA00022649"/>
    </source>
</evidence>
<comment type="caution">
    <text evidence="3">The sequence shown here is derived from an EMBL/GenBank/DDBJ whole genome shotgun (WGS) entry which is preliminary data.</text>
</comment>
<protein>
    <submittedName>
        <fullName evidence="3">Type II toxin-antitoxin system RelE/ParE family toxin</fullName>
    </submittedName>
</protein>
<dbReference type="InterPro" id="IPR051803">
    <property type="entry name" value="TA_system_RelE-like_toxin"/>
</dbReference>
<evidence type="ECO:0000313" key="4">
    <source>
        <dbReference type="Proteomes" id="UP000237423"/>
    </source>
</evidence>
<reference evidence="3 4" key="1">
    <citation type="submission" date="2017-11" db="EMBL/GenBank/DDBJ databases">
        <title>Draft Genome Sequence of Methylobacter psychrotolerans Sph1T, an Obligate Methanotroph from Low-Temperature Environments.</title>
        <authorList>
            <person name="Oshkin I.Y."/>
            <person name="Miroshnikov K."/>
            <person name="Belova S.E."/>
            <person name="Korzhenkov A."/>
            <person name="Toshchakov S.V."/>
            <person name="Dedysh S.N."/>
        </authorList>
    </citation>
    <scope>NUCLEOTIDE SEQUENCE [LARGE SCALE GENOMIC DNA]</scope>
    <source>
        <strain evidence="3 4">Sph1</strain>
    </source>
</reference>